<evidence type="ECO:0000256" key="3">
    <source>
        <dbReference type="ARBA" id="ARBA00023210"/>
    </source>
</evidence>
<protein>
    <recommendedName>
        <fullName evidence="6">Probable septum site-determining protein MinC</fullName>
    </recommendedName>
</protein>
<dbReference type="InterPro" id="IPR013033">
    <property type="entry name" value="MinC"/>
</dbReference>
<keyword evidence="3 6" id="KW-0717">Septation</keyword>
<dbReference type="GO" id="GO:0051302">
    <property type="term" value="P:regulation of cell division"/>
    <property type="evidence" value="ECO:0007669"/>
    <property type="project" value="InterPro"/>
</dbReference>
<evidence type="ECO:0000259" key="7">
    <source>
        <dbReference type="Pfam" id="PF03775"/>
    </source>
</evidence>
<dbReference type="PANTHER" id="PTHR34108:SF1">
    <property type="entry name" value="SEPTUM SITE-DETERMINING PROTEIN MINC"/>
    <property type="match status" value="1"/>
</dbReference>
<dbReference type="InterPro" id="IPR036145">
    <property type="entry name" value="MinC_C_sf"/>
</dbReference>
<evidence type="ECO:0000259" key="8">
    <source>
        <dbReference type="Pfam" id="PF05209"/>
    </source>
</evidence>
<keyword evidence="2 6" id="KW-0132">Cell division</keyword>
<dbReference type="EMBL" id="JARVII010000011">
    <property type="protein sequence ID" value="MDG9699437.1"/>
    <property type="molecule type" value="Genomic_DNA"/>
</dbReference>
<dbReference type="NCBIfam" id="TIGR01222">
    <property type="entry name" value="minC"/>
    <property type="match status" value="1"/>
</dbReference>
<gene>
    <name evidence="6 9" type="primary">minC</name>
    <name evidence="9" type="ORF">QB898_06855</name>
</gene>
<reference evidence="9 10" key="1">
    <citation type="submission" date="2023-04" db="EMBL/GenBank/DDBJ databases">
        <title>Ottowia paracancer sp. nov., isolated from human stomach.</title>
        <authorList>
            <person name="Song Y."/>
        </authorList>
    </citation>
    <scope>NUCLEOTIDE SEQUENCE [LARGE SCALE GENOMIC DNA]</scope>
    <source>
        <strain evidence="9 10">10c7w1</strain>
    </source>
</reference>
<dbReference type="AlphaFoldDB" id="A0AAW6RKY5"/>
<organism evidence="9 10">
    <name type="scientific">Ottowia cancrivicina</name>
    <dbReference type="NCBI Taxonomy" id="3040346"/>
    <lineage>
        <taxon>Bacteria</taxon>
        <taxon>Pseudomonadati</taxon>
        <taxon>Pseudomonadota</taxon>
        <taxon>Betaproteobacteria</taxon>
        <taxon>Burkholderiales</taxon>
        <taxon>Comamonadaceae</taxon>
        <taxon>Ottowia</taxon>
    </lineage>
</organism>
<dbReference type="Proteomes" id="UP001237156">
    <property type="component" value="Unassembled WGS sequence"/>
</dbReference>
<feature type="domain" description="Septum formation inhibitor MinC C-terminal" evidence="7">
    <location>
        <begin position="142"/>
        <end position="237"/>
    </location>
</feature>
<dbReference type="Pfam" id="PF03775">
    <property type="entry name" value="MinC_C"/>
    <property type="match status" value="1"/>
</dbReference>
<proteinExistence type="inferred from homology"/>
<evidence type="ECO:0000313" key="9">
    <source>
        <dbReference type="EMBL" id="MDG9699437.1"/>
    </source>
</evidence>
<comment type="function">
    <text evidence="5 6">Cell division inhibitor that blocks the formation of polar Z ring septums. Rapidly oscillates between the poles of the cell to destabilize FtsZ filaments that have formed before they mature into polar Z rings. Prevents FtsZ polymerization.</text>
</comment>
<dbReference type="GO" id="GO:0000902">
    <property type="term" value="P:cell morphogenesis"/>
    <property type="evidence" value="ECO:0007669"/>
    <property type="project" value="InterPro"/>
</dbReference>
<dbReference type="InterPro" id="IPR005526">
    <property type="entry name" value="Septum_form_inhib_MinC_C"/>
</dbReference>
<dbReference type="SUPFAM" id="SSF63848">
    <property type="entry name" value="Cell-division inhibitor MinC, C-terminal domain"/>
    <property type="match status" value="1"/>
</dbReference>
<evidence type="ECO:0000256" key="4">
    <source>
        <dbReference type="ARBA" id="ARBA00023306"/>
    </source>
</evidence>
<sequence>MPSVSPAKAPASFEVKSASLPLVGLLLKSAGLDALAADLRRHYGSTPDFFDHDPLLIDLSPLVASQPGAELDFAELLKLLRQYKMAPVAVCGGTPAMMEAARAAGLACAPDARVSHQAARPAPRPAPARTAEAAFVPSTAMMVDRPVRAGVQVYARGRDLIVNAVVNPGAEVIADGHIHVYAPLRGRAIAGAHGDAKARIFAMAMEPELVAIAGVYQTAEAGLPQGVRGRPAQIHLSSSDAGHKLVAVAM</sequence>
<evidence type="ECO:0000256" key="2">
    <source>
        <dbReference type="ARBA" id="ARBA00022618"/>
    </source>
</evidence>
<dbReference type="Gene3D" id="2.160.20.70">
    <property type="match status" value="1"/>
</dbReference>
<dbReference type="GO" id="GO:0000917">
    <property type="term" value="P:division septum assembly"/>
    <property type="evidence" value="ECO:0007669"/>
    <property type="project" value="UniProtKB-KW"/>
</dbReference>
<dbReference type="InterPro" id="IPR016098">
    <property type="entry name" value="CAP/MinC_C"/>
</dbReference>
<dbReference type="RefSeq" id="WP_050715228.1">
    <property type="nucleotide sequence ID" value="NZ_JARVII010000011.1"/>
</dbReference>
<keyword evidence="10" id="KW-1185">Reference proteome</keyword>
<dbReference type="PANTHER" id="PTHR34108">
    <property type="entry name" value="SEPTUM SITE-DETERMINING PROTEIN MINC"/>
    <property type="match status" value="1"/>
</dbReference>
<dbReference type="HAMAP" id="MF_00267">
    <property type="entry name" value="MinC"/>
    <property type="match status" value="1"/>
</dbReference>
<evidence type="ECO:0000313" key="10">
    <source>
        <dbReference type="Proteomes" id="UP001237156"/>
    </source>
</evidence>
<name>A0AAW6RKY5_9BURK</name>
<evidence type="ECO:0000256" key="5">
    <source>
        <dbReference type="ARBA" id="ARBA00025606"/>
    </source>
</evidence>
<comment type="subunit">
    <text evidence="6">Interacts with MinD and FtsZ.</text>
</comment>
<dbReference type="GO" id="GO:1901891">
    <property type="term" value="P:regulation of cell septum assembly"/>
    <property type="evidence" value="ECO:0007669"/>
    <property type="project" value="InterPro"/>
</dbReference>
<comment type="similarity">
    <text evidence="1 6">Belongs to the MinC family.</text>
</comment>
<dbReference type="InterPro" id="IPR007874">
    <property type="entry name" value="MinC_N"/>
</dbReference>
<evidence type="ECO:0000256" key="1">
    <source>
        <dbReference type="ARBA" id="ARBA00006291"/>
    </source>
</evidence>
<feature type="domain" description="Septum formation inhibitor MinC N-terminal" evidence="8">
    <location>
        <begin position="13"/>
        <end position="87"/>
    </location>
</feature>
<dbReference type="Gene3D" id="3.30.70.260">
    <property type="match status" value="1"/>
</dbReference>
<keyword evidence="4 6" id="KW-0131">Cell cycle</keyword>
<comment type="caution">
    <text evidence="9">The sequence shown here is derived from an EMBL/GenBank/DDBJ whole genome shotgun (WGS) entry which is preliminary data.</text>
</comment>
<dbReference type="Pfam" id="PF05209">
    <property type="entry name" value="MinC_N"/>
    <property type="match status" value="1"/>
</dbReference>
<evidence type="ECO:0000256" key="6">
    <source>
        <dbReference type="HAMAP-Rule" id="MF_00267"/>
    </source>
</evidence>
<accession>A0AAW6RKY5</accession>